<accession>C8PJJ8</accession>
<evidence type="ECO:0000313" key="1">
    <source>
        <dbReference type="EMBL" id="EEV17103.1"/>
    </source>
</evidence>
<sequence length="42" mass="5044">MSFKFRVLPLCKFYRFSGFFGCELAKFNALKFYRFACTSCMH</sequence>
<comment type="caution">
    <text evidence="1">The sequence shown here is derived from an EMBL/GenBank/DDBJ whole genome shotgun (WGS) entry which is preliminary data.</text>
</comment>
<gene>
    <name evidence="1" type="ORF">CAMGR0001_1397</name>
</gene>
<organism evidence="1 2">
    <name type="scientific">Campylobacter gracilis RM3268</name>
    <dbReference type="NCBI Taxonomy" id="553220"/>
    <lineage>
        <taxon>Bacteria</taxon>
        <taxon>Pseudomonadati</taxon>
        <taxon>Campylobacterota</taxon>
        <taxon>Epsilonproteobacteria</taxon>
        <taxon>Campylobacterales</taxon>
        <taxon>Campylobacteraceae</taxon>
        <taxon>Campylobacter</taxon>
    </lineage>
</organism>
<protein>
    <submittedName>
        <fullName evidence="1">Uncharacterized protein</fullName>
    </submittedName>
</protein>
<reference evidence="1 2" key="1">
    <citation type="submission" date="2009-07" db="EMBL/GenBank/DDBJ databases">
        <authorList>
            <person name="Madupu R."/>
            <person name="Sebastian Y."/>
            <person name="Durkin A.S."/>
            <person name="Torralba M."/>
            <person name="Methe B."/>
            <person name="Sutton G.G."/>
            <person name="Strausberg R.L."/>
            <person name="Nelson K.E."/>
        </authorList>
    </citation>
    <scope>NUCLEOTIDE SEQUENCE [LARGE SCALE GENOMIC DNA]</scope>
    <source>
        <strain evidence="1 2">RM3268</strain>
    </source>
</reference>
<dbReference type="AlphaFoldDB" id="C8PJJ8"/>
<proteinExistence type="predicted"/>
<evidence type="ECO:0000313" key="2">
    <source>
        <dbReference type="Proteomes" id="UP000005709"/>
    </source>
</evidence>
<dbReference type="EMBL" id="ACYG01000027">
    <property type="protein sequence ID" value="EEV17103.1"/>
    <property type="molecule type" value="Genomic_DNA"/>
</dbReference>
<name>C8PJJ8_9BACT</name>
<keyword evidence="2" id="KW-1185">Reference proteome</keyword>
<dbReference type="Proteomes" id="UP000005709">
    <property type="component" value="Unassembled WGS sequence"/>
</dbReference>